<evidence type="ECO:0000313" key="1">
    <source>
        <dbReference type="EMBL" id="PZO40119.1"/>
    </source>
</evidence>
<name>A0A2W4WE30_9CYAN</name>
<protein>
    <submittedName>
        <fullName evidence="1">Uncharacterized protein</fullName>
    </submittedName>
</protein>
<gene>
    <name evidence="1" type="ORF">DCF17_12495</name>
</gene>
<dbReference type="Proteomes" id="UP000249081">
    <property type="component" value="Unassembled WGS sequence"/>
</dbReference>
<reference evidence="2" key="1">
    <citation type="submission" date="2018-04" db="EMBL/GenBank/DDBJ databases">
        <authorList>
            <person name="Cornet L."/>
        </authorList>
    </citation>
    <scope>NUCLEOTIDE SEQUENCE [LARGE SCALE GENOMIC DNA]</scope>
</reference>
<dbReference type="EMBL" id="QBMN01000080">
    <property type="protein sequence ID" value="PZO40119.1"/>
    <property type="molecule type" value="Genomic_DNA"/>
</dbReference>
<reference evidence="1 2" key="2">
    <citation type="submission" date="2018-06" db="EMBL/GenBank/DDBJ databases">
        <title>Metagenomic assembly of (sub)arctic Cyanobacteria and their associated microbiome from non-axenic cultures.</title>
        <authorList>
            <person name="Baurain D."/>
        </authorList>
    </citation>
    <scope>NUCLEOTIDE SEQUENCE [LARGE SCALE GENOMIC DNA]</scope>
    <source>
        <strain evidence="1">ULC041bin1</strain>
    </source>
</reference>
<sequence length="86" mass="9826">MTQTYRAILKGNQITWLGDRPELGEAEEIDIVVVKSSSPPSQAEQRQKLATILAQLATVRPFQKIHDPVAWQQEQRQDRALPFRDS</sequence>
<accession>A0A2W4WE30</accession>
<comment type="caution">
    <text evidence="1">The sequence shown here is derived from an EMBL/GenBank/DDBJ whole genome shotgun (WGS) entry which is preliminary data.</text>
</comment>
<organism evidence="1 2">
    <name type="scientific">Shackletoniella antarctica</name>
    <dbReference type="NCBI Taxonomy" id="268115"/>
    <lineage>
        <taxon>Bacteria</taxon>
        <taxon>Bacillati</taxon>
        <taxon>Cyanobacteriota</taxon>
        <taxon>Cyanophyceae</taxon>
        <taxon>Oculatellales</taxon>
        <taxon>Oculatellaceae</taxon>
        <taxon>Shackletoniella</taxon>
    </lineage>
</organism>
<proteinExistence type="predicted"/>
<evidence type="ECO:0000313" key="2">
    <source>
        <dbReference type="Proteomes" id="UP000249081"/>
    </source>
</evidence>
<dbReference type="AlphaFoldDB" id="A0A2W4WE30"/>